<feature type="domain" description="J" evidence="1">
    <location>
        <begin position="119"/>
        <end position="173"/>
    </location>
</feature>
<dbReference type="CDD" id="cd06257">
    <property type="entry name" value="DnaJ"/>
    <property type="match status" value="1"/>
</dbReference>
<reference evidence="2" key="1">
    <citation type="journal article" date="2022" name="Genome Biol. Evol.">
        <title>A New Gene Family Diagnostic for Intracellular Biomineralization of Amorphous Ca Carbonates by Cyanobacteria.</title>
        <authorList>
            <person name="Benzerara K."/>
            <person name="Duprat E."/>
            <person name="Bitard-Feildel T."/>
            <person name="Caumes G."/>
            <person name="Cassier-Chauvat C."/>
            <person name="Chauvat F."/>
            <person name="Dezi M."/>
            <person name="Diop S.I."/>
            <person name="Gaschignard G."/>
            <person name="Gorgen S."/>
            <person name="Gugger M."/>
            <person name="Lopez-Garcia P."/>
            <person name="Millet M."/>
            <person name="Skouri-Panet F."/>
            <person name="Moreira D."/>
            <person name="Callebaut I."/>
        </authorList>
    </citation>
    <scope>NUCLEOTIDE SEQUENCE</scope>
    <source>
        <strain evidence="2">G9</strain>
    </source>
</reference>
<accession>A0ABT6EYK3</accession>
<evidence type="ECO:0000259" key="1">
    <source>
        <dbReference type="PROSITE" id="PS50076"/>
    </source>
</evidence>
<dbReference type="Gene3D" id="1.10.287.110">
    <property type="entry name" value="DnaJ domain"/>
    <property type="match status" value="1"/>
</dbReference>
<comment type="caution">
    <text evidence="2">The sequence shown here is derived from an EMBL/GenBank/DDBJ whole genome shotgun (WGS) entry which is preliminary data.</text>
</comment>
<organism evidence="2 3">
    <name type="scientific">Candidatus Synechococcus calcipolaris G9</name>
    <dbReference type="NCBI Taxonomy" id="1497997"/>
    <lineage>
        <taxon>Bacteria</taxon>
        <taxon>Bacillati</taxon>
        <taxon>Cyanobacteriota</taxon>
        <taxon>Cyanophyceae</taxon>
        <taxon>Synechococcales</taxon>
        <taxon>Synechococcaceae</taxon>
        <taxon>Synechococcus</taxon>
    </lineage>
</organism>
<dbReference type="Pfam" id="PF00226">
    <property type="entry name" value="DnaJ"/>
    <property type="match status" value="1"/>
</dbReference>
<dbReference type="InterPro" id="IPR001623">
    <property type="entry name" value="DnaJ_domain"/>
</dbReference>
<protein>
    <submittedName>
        <fullName evidence="2">J domain-containing protein</fullName>
    </submittedName>
</protein>
<name>A0ABT6EYK3_9SYNE</name>
<reference evidence="2" key="2">
    <citation type="submission" date="2022-01" db="EMBL/GenBank/DDBJ databases">
        <authorList>
            <person name="Zivanovic Y."/>
            <person name="Moreira D."/>
            <person name="Lopez-Garcia P."/>
        </authorList>
    </citation>
    <scope>NUCLEOTIDE SEQUENCE</scope>
    <source>
        <strain evidence="2">G9</strain>
    </source>
</reference>
<dbReference type="EMBL" id="JAKKUT010000002">
    <property type="protein sequence ID" value="MDG2990879.1"/>
    <property type="molecule type" value="Genomic_DNA"/>
</dbReference>
<dbReference type="Proteomes" id="UP001154265">
    <property type="component" value="Unassembled WGS sequence"/>
</dbReference>
<proteinExistence type="predicted"/>
<keyword evidence="3" id="KW-1185">Reference proteome</keyword>
<evidence type="ECO:0000313" key="3">
    <source>
        <dbReference type="Proteomes" id="UP001154265"/>
    </source>
</evidence>
<dbReference type="SMART" id="SM00271">
    <property type="entry name" value="DnaJ"/>
    <property type="match status" value="1"/>
</dbReference>
<dbReference type="PROSITE" id="PS50076">
    <property type="entry name" value="DNAJ_2"/>
    <property type="match status" value="1"/>
</dbReference>
<dbReference type="RefSeq" id="WP_277866771.1">
    <property type="nucleotide sequence ID" value="NZ_JAKKUT010000002.1"/>
</dbReference>
<dbReference type="SUPFAM" id="SSF46565">
    <property type="entry name" value="Chaperone J-domain"/>
    <property type="match status" value="1"/>
</dbReference>
<dbReference type="InterPro" id="IPR036869">
    <property type="entry name" value="J_dom_sf"/>
</dbReference>
<gene>
    <name evidence="2" type="ORF">L3556_08055</name>
</gene>
<sequence length="173" mass="19634">MPRAPSVSSIQAEIDRLVNLHGYDKAILIQFASFVKGKKLQLTLPELKKAVYRHFQVSSTPKLKASGSFQMATDGMNLSLSQKESWKKIYRRWIGVLPDEDGVTGDNCINGINIFDYDLPWRVFGLDRHTATDNDIKAAYRELSKTYHPDQPTGNPDIFNRLNVFYRSLLGKG</sequence>
<evidence type="ECO:0000313" key="2">
    <source>
        <dbReference type="EMBL" id="MDG2990879.1"/>
    </source>
</evidence>